<organism evidence="2 3">
    <name type="scientific">Mycena rosella</name>
    <name type="common">Pink bonnet</name>
    <name type="synonym">Agaricus rosellus</name>
    <dbReference type="NCBI Taxonomy" id="1033263"/>
    <lineage>
        <taxon>Eukaryota</taxon>
        <taxon>Fungi</taxon>
        <taxon>Dikarya</taxon>
        <taxon>Basidiomycota</taxon>
        <taxon>Agaricomycotina</taxon>
        <taxon>Agaricomycetes</taxon>
        <taxon>Agaricomycetidae</taxon>
        <taxon>Agaricales</taxon>
        <taxon>Marasmiineae</taxon>
        <taxon>Mycenaceae</taxon>
        <taxon>Mycena</taxon>
    </lineage>
</organism>
<protein>
    <submittedName>
        <fullName evidence="2">Uncharacterized protein</fullName>
    </submittedName>
</protein>
<feature type="compositionally biased region" description="Basic residues" evidence="1">
    <location>
        <begin position="1"/>
        <end position="10"/>
    </location>
</feature>
<gene>
    <name evidence="2" type="ORF">B0H17DRAFT_560150</name>
</gene>
<evidence type="ECO:0000256" key="1">
    <source>
        <dbReference type="SAM" id="MobiDB-lite"/>
    </source>
</evidence>
<feature type="region of interest" description="Disordered" evidence="1">
    <location>
        <begin position="1"/>
        <end position="48"/>
    </location>
</feature>
<feature type="compositionally biased region" description="Basic and acidic residues" evidence="1">
    <location>
        <begin position="11"/>
        <end position="22"/>
    </location>
</feature>
<reference evidence="2" key="1">
    <citation type="submission" date="2023-03" db="EMBL/GenBank/DDBJ databases">
        <title>Massive genome expansion in bonnet fungi (Mycena s.s.) driven by repeated elements and novel gene families across ecological guilds.</title>
        <authorList>
            <consortium name="Lawrence Berkeley National Laboratory"/>
            <person name="Harder C.B."/>
            <person name="Miyauchi S."/>
            <person name="Viragh M."/>
            <person name="Kuo A."/>
            <person name="Thoen E."/>
            <person name="Andreopoulos B."/>
            <person name="Lu D."/>
            <person name="Skrede I."/>
            <person name="Drula E."/>
            <person name="Henrissat B."/>
            <person name="Morin E."/>
            <person name="Kohler A."/>
            <person name="Barry K."/>
            <person name="LaButti K."/>
            <person name="Morin E."/>
            <person name="Salamov A."/>
            <person name="Lipzen A."/>
            <person name="Mereny Z."/>
            <person name="Hegedus B."/>
            <person name="Baldrian P."/>
            <person name="Stursova M."/>
            <person name="Weitz H."/>
            <person name="Taylor A."/>
            <person name="Grigoriev I.V."/>
            <person name="Nagy L.G."/>
            <person name="Martin F."/>
            <person name="Kauserud H."/>
        </authorList>
    </citation>
    <scope>NUCLEOTIDE SEQUENCE</scope>
    <source>
        <strain evidence="2">CBHHK067</strain>
    </source>
</reference>
<dbReference type="AlphaFoldDB" id="A0AAD7FJ07"/>
<proteinExistence type="predicted"/>
<dbReference type="Proteomes" id="UP001221757">
    <property type="component" value="Unassembled WGS sequence"/>
</dbReference>
<feature type="region of interest" description="Disordered" evidence="1">
    <location>
        <begin position="172"/>
        <end position="195"/>
    </location>
</feature>
<sequence>MVKKSLKKRKASDILESDRRTPPDVGFSTTGRTYGEGPEREWVPLSTSKSEMGVGMRRDVLENHFDHEAWSKAFEPLLDDAIRDFKSMQEAARSQGSMDSGSVDDSECEREDDVIFIDAPGLDESKRLERARQWEETRRQLLQPMHFVRACDYPWPMKPAKNEVIVYDQRYGPNVRGDGSVSPELNERISSASSM</sequence>
<name>A0AAD7FJ07_MYCRO</name>
<evidence type="ECO:0000313" key="3">
    <source>
        <dbReference type="Proteomes" id="UP001221757"/>
    </source>
</evidence>
<comment type="caution">
    <text evidence="2">The sequence shown here is derived from an EMBL/GenBank/DDBJ whole genome shotgun (WGS) entry which is preliminary data.</text>
</comment>
<accession>A0AAD7FJ07</accession>
<evidence type="ECO:0000313" key="2">
    <source>
        <dbReference type="EMBL" id="KAJ7626751.1"/>
    </source>
</evidence>
<dbReference type="EMBL" id="JARKIE010000572">
    <property type="protein sequence ID" value="KAJ7626751.1"/>
    <property type="molecule type" value="Genomic_DNA"/>
</dbReference>
<feature type="region of interest" description="Disordered" evidence="1">
    <location>
        <begin position="88"/>
        <end position="110"/>
    </location>
</feature>
<keyword evidence="3" id="KW-1185">Reference proteome</keyword>